<proteinExistence type="predicted"/>
<dbReference type="Proteomes" id="UP000230750">
    <property type="component" value="Unassembled WGS sequence"/>
</dbReference>
<dbReference type="PANTHER" id="PTHR23011">
    <property type="entry name" value="CYCLIC NUCLEOTIDE-BINDING DOMAIN CONTAINING PROTEIN"/>
    <property type="match status" value="1"/>
</dbReference>
<dbReference type="EMBL" id="MRZV01000890">
    <property type="protein sequence ID" value="PIK42946.1"/>
    <property type="molecule type" value="Genomic_DNA"/>
</dbReference>
<sequence length="326" mass="37432">QLPFMKFWPIDKLIEKPEMCLFHFFKRGQVVVQDSNNSDWIYVVKSGSCQVLRQLSATKPKLHVSMNRQGGNPGFGFHYLPSRSYTDTRITTQRRKRNKIAATKAMESLPISDADDNKLRVSLDLSTGPSSARLRRAKTEVNMTSLVGLKDDHTSRVAFPNIEDIQRRTIFSRPSYSRSRYREIRKLNSPASQLNVNETFTAVDIKDDECVDVYDVTARDPQVFVQVESLQHRDVFGLSTLNIDLGIDHQQCSVSLVSRGAELIMIRKECFVRFTTAKVRRNLMTLIRAYPSKRTLQNNLQDHTNWVRYKAETMGNILADKVLAKE</sequence>
<feature type="domain" description="Cyclic nucleotide-binding" evidence="1">
    <location>
        <begin position="25"/>
        <end position="76"/>
    </location>
</feature>
<feature type="non-terminal residue" evidence="2">
    <location>
        <position position="1"/>
    </location>
</feature>
<dbReference type="OrthoDB" id="166212at2759"/>
<gene>
    <name evidence="2" type="ORF">BSL78_20208</name>
</gene>
<reference evidence="2 3" key="1">
    <citation type="journal article" date="2017" name="PLoS Biol.">
        <title>The sea cucumber genome provides insights into morphological evolution and visceral regeneration.</title>
        <authorList>
            <person name="Zhang X."/>
            <person name="Sun L."/>
            <person name="Yuan J."/>
            <person name="Sun Y."/>
            <person name="Gao Y."/>
            <person name="Zhang L."/>
            <person name="Li S."/>
            <person name="Dai H."/>
            <person name="Hamel J.F."/>
            <person name="Liu C."/>
            <person name="Yu Y."/>
            <person name="Liu S."/>
            <person name="Lin W."/>
            <person name="Guo K."/>
            <person name="Jin S."/>
            <person name="Xu P."/>
            <person name="Storey K.B."/>
            <person name="Huan P."/>
            <person name="Zhang T."/>
            <person name="Zhou Y."/>
            <person name="Zhang J."/>
            <person name="Lin C."/>
            <person name="Li X."/>
            <person name="Xing L."/>
            <person name="Huo D."/>
            <person name="Sun M."/>
            <person name="Wang L."/>
            <person name="Mercier A."/>
            <person name="Li F."/>
            <person name="Yang H."/>
            <person name="Xiang J."/>
        </authorList>
    </citation>
    <scope>NUCLEOTIDE SEQUENCE [LARGE SCALE GENOMIC DNA]</scope>
    <source>
        <strain evidence="2">Shaxun</strain>
        <tissue evidence="2">Muscle</tissue>
    </source>
</reference>
<protein>
    <submittedName>
        <fullName evidence="2">Putative cyclic nucleotide-binding domain-containing protein 2-like</fullName>
    </submittedName>
</protein>
<evidence type="ECO:0000313" key="3">
    <source>
        <dbReference type="Proteomes" id="UP000230750"/>
    </source>
</evidence>
<accession>A0A2G8K4J9</accession>
<dbReference type="STRING" id="307972.A0A2G8K4J9"/>
<dbReference type="PANTHER" id="PTHR23011:SF28">
    <property type="entry name" value="CYCLIC NUCLEOTIDE-BINDING DOMAIN CONTAINING PROTEIN"/>
    <property type="match status" value="1"/>
</dbReference>
<dbReference type="InterPro" id="IPR000595">
    <property type="entry name" value="cNMP-bd_dom"/>
</dbReference>
<organism evidence="2 3">
    <name type="scientific">Stichopus japonicus</name>
    <name type="common">Sea cucumber</name>
    <dbReference type="NCBI Taxonomy" id="307972"/>
    <lineage>
        <taxon>Eukaryota</taxon>
        <taxon>Metazoa</taxon>
        <taxon>Echinodermata</taxon>
        <taxon>Eleutherozoa</taxon>
        <taxon>Echinozoa</taxon>
        <taxon>Holothuroidea</taxon>
        <taxon>Aspidochirotacea</taxon>
        <taxon>Aspidochirotida</taxon>
        <taxon>Stichopodidae</taxon>
        <taxon>Apostichopus</taxon>
    </lineage>
</organism>
<dbReference type="PROSITE" id="PS50042">
    <property type="entry name" value="CNMP_BINDING_3"/>
    <property type="match status" value="1"/>
</dbReference>
<comment type="caution">
    <text evidence="2">The sequence shown here is derived from an EMBL/GenBank/DDBJ whole genome shotgun (WGS) entry which is preliminary data.</text>
</comment>
<dbReference type="SUPFAM" id="SSF51206">
    <property type="entry name" value="cAMP-binding domain-like"/>
    <property type="match status" value="1"/>
</dbReference>
<name>A0A2G8K4J9_STIJA</name>
<dbReference type="AlphaFoldDB" id="A0A2G8K4J9"/>
<keyword evidence="3" id="KW-1185">Reference proteome</keyword>
<evidence type="ECO:0000259" key="1">
    <source>
        <dbReference type="PROSITE" id="PS50042"/>
    </source>
</evidence>
<dbReference type="InterPro" id="IPR018490">
    <property type="entry name" value="cNMP-bd_dom_sf"/>
</dbReference>
<evidence type="ECO:0000313" key="2">
    <source>
        <dbReference type="EMBL" id="PIK42946.1"/>
    </source>
</evidence>